<evidence type="ECO:0000256" key="1">
    <source>
        <dbReference type="SAM" id="MobiDB-lite"/>
    </source>
</evidence>
<dbReference type="Proteomes" id="UP000283509">
    <property type="component" value="Unassembled WGS sequence"/>
</dbReference>
<accession>A0A423T2F4</accession>
<comment type="caution">
    <text evidence="3">The sequence shown here is derived from an EMBL/GenBank/DDBJ whole genome shotgun (WGS) entry which is preliminary data.</text>
</comment>
<name>A0A423T2F4_PENVA</name>
<feature type="compositionally biased region" description="Pro residues" evidence="1">
    <location>
        <begin position="143"/>
        <end position="157"/>
    </location>
</feature>
<keyword evidence="2" id="KW-0472">Membrane</keyword>
<keyword evidence="2" id="KW-0812">Transmembrane</keyword>
<dbReference type="PRINTS" id="PR01217">
    <property type="entry name" value="PRICHEXTENSN"/>
</dbReference>
<gene>
    <name evidence="3" type="ORF">C7M84_011267</name>
</gene>
<feature type="transmembrane region" description="Helical" evidence="2">
    <location>
        <begin position="342"/>
        <end position="359"/>
    </location>
</feature>
<feature type="region of interest" description="Disordered" evidence="1">
    <location>
        <begin position="1"/>
        <end position="157"/>
    </location>
</feature>
<keyword evidence="4" id="KW-1185">Reference proteome</keyword>
<evidence type="ECO:0000313" key="4">
    <source>
        <dbReference type="Proteomes" id="UP000283509"/>
    </source>
</evidence>
<organism evidence="3 4">
    <name type="scientific">Penaeus vannamei</name>
    <name type="common">Whiteleg shrimp</name>
    <name type="synonym">Litopenaeus vannamei</name>
    <dbReference type="NCBI Taxonomy" id="6689"/>
    <lineage>
        <taxon>Eukaryota</taxon>
        <taxon>Metazoa</taxon>
        <taxon>Ecdysozoa</taxon>
        <taxon>Arthropoda</taxon>
        <taxon>Crustacea</taxon>
        <taxon>Multicrustacea</taxon>
        <taxon>Malacostraca</taxon>
        <taxon>Eumalacostraca</taxon>
        <taxon>Eucarida</taxon>
        <taxon>Decapoda</taxon>
        <taxon>Dendrobranchiata</taxon>
        <taxon>Penaeoidea</taxon>
        <taxon>Penaeidae</taxon>
        <taxon>Penaeus</taxon>
    </lineage>
</organism>
<evidence type="ECO:0000313" key="3">
    <source>
        <dbReference type="EMBL" id="ROT70438.1"/>
    </source>
</evidence>
<dbReference type="EMBL" id="QCYY01002425">
    <property type="protein sequence ID" value="ROT70438.1"/>
    <property type="molecule type" value="Genomic_DNA"/>
</dbReference>
<feature type="region of interest" description="Disordered" evidence="1">
    <location>
        <begin position="204"/>
        <end position="225"/>
    </location>
</feature>
<reference evidence="3 4" key="1">
    <citation type="submission" date="2018-04" db="EMBL/GenBank/DDBJ databases">
        <authorList>
            <person name="Zhang X."/>
            <person name="Yuan J."/>
            <person name="Li F."/>
            <person name="Xiang J."/>
        </authorList>
    </citation>
    <scope>NUCLEOTIDE SEQUENCE [LARGE SCALE GENOMIC DNA]</scope>
    <source>
        <tissue evidence="3">Muscle</tissue>
    </source>
</reference>
<proteinExistence type="predicted"/>
<reference evidence="3 4" key="2">
    <citation type="submission" date="2019-01" db="EMBL/GenBank/DDBJ databases">
        <title>The decoding of complex shrimp genome reveals the adaptation for benthos swimmer, frequently molting mechanism and breeding impact on genome.</title>
        <authorList>
            <person name="Sun Y."/>
            <person name="Gao Y."/>
            <person name="Yu Y."/>
        </authorList>
    </citation>
    <scope>NUCLEOTIDE SEQUENCE [LARGE SCALE GENOMIC DNA]</scope>
    <source>
        <tissue evidence="3">Muscle</tissue>
    </source>
</reference>
<feature type="transmembrane region" description="Helical" evidence="2">
    <location>
        <begin position="271"/>
        <end position="295"/>
    </location>
</feature>
<dbReference type="AlphaFoldDB" id="A0A423T2F4"/>
<feature type="compositionally biased region" description="Basic and acidic residues" evidence="1">
    <location>
        <begin position="21"/>
        <end position="31"/>
    </location>
</feature>
<keyword evidence="2" id="KW-1133">Transmembrane helix</keyword>
<protein>
    <submittedName>
        <fullName evidence="3">Uncharacterized protein</fullName>
    </submittedName>
</protein>
<feature type="compositionally biased region" description="Basic residues" evidence="1">
    <location>
        <begin position="214"/>
        <end position="225"/>
    </location>
</feature>
<evidence type="ECO:0000256" key="2">
    <source>
        <dbReference type="SAM" id="Phobius"/>
    </source>
</evidence>
<feature type="compositionally biased region" description="Pro residues" evidence="1">
    <location>
        <begin position="109"/>
        <end position="119"/>
    </location>
</feature>
<sequence length="391" mass="43302">MPPPSLPPSHSGRISQRKGKRKEEENVREDEGMYVEGNNRDENHSRPSPPSPHTKKITHAPSLPPHQKITHAPPPATQKIHSRPLPLPPNQKITHVPPPSSLSPTPKNHSPPPYLPPSPHTRKSSRSLQPLPPLPTPEKFQLTPPPPSPSFPPSPLPPSSQFQNLFFFRKVLEQHSDRENGKLEHRAPSSCALDLVPGDGFRPTAQPPTGLFGRRGRRGAGRGSLRKNVRGVGRRSLAPLSLASSLLLRSSFPSLSTLFSPFSCSLSFLSFYSFFTFLLLLFLFLSSCFFSSLFFSPSRFSPYLSPSSPLFLPFPSVSPLSPFPLFFSSFFLSHLFLHLPSIFFPLSFPICCFPSPLLFPPLSFSPPLLSLLLPSLPMSFSSPFPFPSSLF</sequence>